<dbReference type="GO" id="GO:0006508">
    <property type="term" value="P:proteolysis"/>
    <property type="evidence" value="ECO:0007669"/>
    <property type="project" value="UniProtKB-KW"/>
</dbReference>
<dbReference type="SUPFAM" id="SSF52743">
    <property type="entry name" value="Subtilisin-like"/>
    <property type="match status" value="1"/>
</dbReference>
<comment type="caution">
    <text evidence="9">The sequence shown here is derived from an EMBL/GenBank/DDBJ whole genome shotgun (WGS) entry which is preliminary data.</text>
</comment>
<evidence type="ECO:0000256" key="3">
    <source>
        <dbReference type="ARBA" id="ARBA00022801"/>
    </source>
</evidence>
<dbReference type="PANTHER" id="PTHR14218">
    <property type="entry name" value="PROTEASE S8 TRIPEPTIDYL PEPTIDASE I CLN2"/>
    <property type="match status" value="1"/>
</dbReference>
<name>A0A370K7A2_9GAMM</name>
<dbReference type="PROSITE" id="PS51695">
    <property type="entry name" value="SEDOLISIN"/>
    <property type="match status" value="1"/>
</dbReference>
<dbReference type="PROSITE" id="PS00138">
    <property type="entry name" value="SUBTILASE_SER"/>
    <property type="match status" value="1"/>
</dbReference>
<feature type="active site" description="Charge relay system" evidence="7">
    <location>
        <position position="357"/>
    </location>
</feature>
<dbReference type="InterPro" id="IPR036852">
    <property type="entry name" value="Peptidase_S8/S53_dom_sf"/>
</dbReference>
<feature type="active site" description="Charge relay system" evidence="7">
    <location>
        <position position="361"/>
    </location>
</feature>
<evidence type="ECO:0000256" key="5">
    <source>
        <dbReference type="ARBA" id="ARBA00022837"/>
    </source>
</evidence>
<dbReference type="GO" id="GO:0008240">
    <property type="term" value="F:tripeptidyl-peptidase activity"/>
    <property type="evidence" value="ECO:0007669"/>
    <property type="project" value="TreeGrafter"/>
</dbReference>
<dbReference type="Proteomes" id="UP000254711">
    <property type="component" value="Unassembled WGS sequence"/>
</dbReference>
<evidence type="ECO:0000256" key="1">
    <source>
        <dbReference type="ARBA" id="ARBA00022670"/>
    </source>
</evidence>
<dbReference type="Gene3D" id="3.40.50.200">
    <property type="entry name" value="Peptidase S8/S53 domain"/>
    <property type="match status" value="1"/>
</dbReference>
<keyword evidence="3 7" id="KW-0378">Hydrolase</keyword>
<keyword evidence="2 7" id="KW-0479">Metal-binding</keyword>
<evidence type="ECO:0000259" key="8">
    <source>
        <dbReference type="PROSITE" id="PS51695"/>
    </source>
</evidence>
<keyword evidence="10" id="KW-1185">Reference proteome</keyword>
<evidence type="ECO:0000256" key="7">
    <source>
        <dbReference type="PROSITE-ProRule" id="PRU01032"/>
    </source>
</evidence>
<dbReference type="GO" id="GO:0004252">
    <property type="term" value="F:serine-type endopeptidase activity"/>
    <property type="evidence" value="ECO:0007669"/>
    <property type="project" value="UniProtKB-UniRule"/>
</dbReference>
<proteinExistence type="predicted"/>
<dbReference type="InterPro" id="IPR023828">
    <property type="entry name" value="Peptidase_S8_Ser-AS"/>
</dbReference>
<keyword evidence="1 7" id="KW-0645">Protease</keyword>
<evidence type="ECO:0000313" key="9">
    <source>
        <dbReference type="EMBL" id="RDI98502.1"/>
    </source>
</evidence>
<dbReference type="InterPro" id="IPR030400">
    <property type="entry name" value="Sedolisin_dom"/>
</dbReference>
<keyword evidence="5 7" id="KW-0106">Calcium</keyword>
<feature type="binding site" evidence="7">
    <location>
        <position position="746"/>
    </location>
    <ligand>
        <name>Ca(2+)</name>
        <dbReference type="ChEBI" id="CHEBI:29108"/>
    </ligand>
</feature>
<evidence type="ECO:0000256" key="6">
    <source>
        <dbReference type="ARBA" id="ARBA00023145"/>
    </source>
</evidence>
<feature type="domain" description="Peptidase S53" evidence="8">
    <location>
        <begin position="282"/>
        <end position="764"/>
    </location>
</feature>
<dbReference type="EMBL" id="QQSY01000002">
    <property type="protein sequence ID" value="RDI98502.1"/>
    <property type="molecule type" value="Genomic_DNA"/>
</dbReference>
<keyword evidence="4 7" id="KW-0720">Serine protease</keyword>
<dbReference type="GO" id="GO:0046872">
    <property type="term" value="F:metal ion binding"/>
    <property type="evidence" value="ECO:0007669"/>
    <property type="project" value="UniProtKB-UniRule"/>
</dbReference>
<accession>A0A370K7A2</accession>
<evidence type="ECO:0000313" key="10">
    <source>
        <dbReference type="Proteomes" id="UP000254711"/>
    </source>
</evidence>
<dbReference type="AlphaFoldDB" id="A0A370K7A2"/>
<feature type="binding site" evidence="7">
    <location>
        <position position="703"/>
    </location>
    <ligand>
        <name>Ca(2+)</name>
        <dbReference type="ChEBI" id="CHEBI:29108"/>
    </ligand>
</feature>
<dbReference type="SMART" id="SM00944">
    <property type="entry name" value="Pro-kuma_activ"/>
    <property type="match status" value="1"/>
</dbReference>
<dbReference type="CDD" id="cd11377">
    <property type="entry name" value="Pro-peptidase_S53"/>
    <property type="match status" value="1"/>
</dbReference>
<dbReference type="SUPFAM" id="SSF54897">
    <property type="entry name" value="Protease propeptides/inhibitors"/>
    <property type="match status" value="1"/>
</dbReference>
<dbReference type="InterPro" id="IPR015366">
    <property type="entry name" value="S53_propep"/>
</dbReference>
<dbReference type="Pfam" id="PF09286">
    <property type="entry name" value="Pro-kuma_activ"/>
    <property type="match status" value="1"/>
</dbReference>
<dbReference type="CDD" id="cd04056">
    <property type="entry name" value="Peptidases_S53"/>
    <property type="match status" value="1"/>
</dbReference>
<gene>
    <name evidence="9" type="ORF">DVT68_08180</name>
</gene>
<organism evidence="9 10">
    <name type="scientific">Dyella solisilvae</name>
    <dbReference type="NCBI Taxonomy" id="1920168"/>
    <lineage>
        <taxon>Bacteria</taxon>
        <taxon>Pseudomonadati</taxon>
        <taxon>Pseudomonadota</taxon>
        <taxon>Gammaproteobacteria</taxon>
        <taxon>Lysobacterales</taxon>
        <taxon>Rhodanobacteraceae</taxon>
        <taxon>Dyella</taxon>
    </lineage>
</organism>
<comment type="cofactor">
    <cofactor evidence="7">
        <name>Ca(2+)</name>
        <dbReference type="ChEBI" id="CHEBI:29108"/>
    </cofactor>
    <text evidence="7">Binds 1 Ca(2+) ion per subunit.</text>
</comment>
<keyword evidence="6" id="KW-0865">Zymogen</keyword>
<evidence type="ECO:0000256" key="2">
    <source>
        <dbReference type="ARBA" id="ARBA00022723"/>
    </source>
</evidence>
<protein>
    <recommendedName>
        <fullName evidence="8">Peptidase S53 domain-containing protein</fullName>
    </recommendedName>
</protein>
<dbReference type="InterPro" id="IPR050819">
    <property type="entry name" value="Tripeptidyl-peptidase_I"/>
</dbReference>
<feature type="binding site" evidence="7">
    <location>
        <position position="702"/>
    </location>
    <ligand>
        <name>Ca(2+)</name>
        <dbReference type="ChEBI" id="CHEBI:29108"/>
    </ligand>
</feature>
<feature type="active site" description="Charge relay system" evidence="7">
    <location>
        <position position="642"/>
    </location>
</feature>
<reference evidence="9 10" key="1">
    <citation type="submission" date="2018-07" db="EMBL/GenBank/DDBJ databases">
        <title>Dyella solisilvae sp. nov., isolated from the pine and broad-leaved mixed forest soil.</title>
        <authorList>
            <person name="Gao Z."/>
            <person name="Qiu L."/>
        </authorList>
    </citation>
    <scope>NUCLEOTIDE SEQUENCE [LARGE SCALE GENOMIC DNA]</scope>
    <source>
        <strain evidence="9 10">DHG54</strain>
    </source>
</reference>
<sequence length="764" mass="78939">MEKPLGLSLAASYGRRQSNFLRRSMGHPQRRGRWRRASGRPFRNLFVGGSNVRFKSTCGRVTARALLTLLAAGMGATYATHAQAGTIGLLSAPQVKQAPNDNDRVSLPGNVSPFATAENDRGAVADSQSLEHLQLLLKRPADRETALEQFMQAQQTKGSPNYRQWLTAEQFGQQYGPSQLDIDAVTSWLKSHGFTVNQVYPGGTMIDFSGTAGQVRSAFRTEIHHLNVGNVAHIANMSDPQIPAAFAGVVQGLVSLHDFRPHTNFKPHSDYTFTSSGSTYQAVVPADLAKIYNFTPLFNAGITGTGQTIVLIEDTNVYSTADITTFRSTFGLPTATFTQVHPGSCTNPGVVTGNDGEAELDVEWAGAAAPGATLELASCKDTTTTFGGLIAIQNLINASGTPPAIMSVSYGECEAANGATANAAYVSTYQQAAAEGVSVFVSSGDEGAASCDANQTKATHGIGVSGFASTPYNVAVGGTDFGDTYAGTNSSYWSSTNGSTYGSALSYVPEIPWNDSCASVLISTKSGYSTPYGTSGFCNSATGKAYYLTTASGSGGPSGCASGTATTSGVVSGTCKGTAKPSWQSGFLGNPADGVRDIPDVSLFAANGVWGHYYVYCYTNTAGGGVACTGAPSAWAGAGGTSFASPIMAGIQALVNQKIGASVGNPNPTLYSLAATEYGSSGSSSCNSSNGNGAGASCIFYDVTLGDIDLDCTGTHSCYRPSGTYGVLSTSTTSYAKAYGTGTGWDFATGIGSVNAANLVNAWP</sequence>
<dbReference type="PANTHER" id="PTHR14218:SF15">
    <property type="entry name" value="TRIPEPTIDYL-PEPTIDASE 1"/>
    <property type="match status" value="1"/>
</dbReference>
<feature type="binding site" evidence="7">
    <location>
        <position position="744"/>
    </location>
    <ligand>
        <name>Ca(2+)</name>
        <dbReference type="ChEBI" id="CHEBI:29108"/>
    </ligand>
</feature>
<evidence type="ECO:0000256" key="4">
    <source>
        <dbReference type="ARBA" id="ARBA00022825"/>
    </source>
</evidence>